<dbReference type="GO" id="GO:0016020">
    <property type="term" value="C:membrane"/>
    <property type="evidence" value="ECO:0007669"/>
    <property type="project" value="UniProtKB-SubCell"/>
</dbReference>
<reference evidence="5" key="1">
    <citation type="journal article" date="2015" name="Proc. Natl. Acad. Sci. U.S.A.">
        <title>Networks of energetic and metabolic interactions define dynamics in microbial communities.</title>
        <authorList>
            <person name="Embree M."/>
            <person name="Liu J.K."/>
            <person name="Al-Bassam M.M."/>
            <person name="Zengler K."/>
        </authorList>
    </citation>
    <scope>NUCLEOTIDE SEQUENCE</scope>
</reference>
<evidence type="ECO:0000256" key="3">
    <source>
        <dbReference type="ARBA" id="ARBA00022989"/>
    </source>
</evidence>
<protein>
    <recommendedName>
        <fullName evidence="6">ST7 protein</fullName>
    </recommendedName>
</protein>
<dbReference type="Pfam" id="PF04184">
    <property type="entry name" value="ST7"/>
    <property type="match status" value="1"/>
</dbReference>
<evidence type="ECO:0000256" key="1">
    <source>
        <dbReference type="ARBA" id="ARBA00004141"/>
    </source>
</evidence>
<evidence type="ECO:0000313" key="5">
    <source>
        <dbReference type="EMBL" id="KUG23384.1"/>
    </source>
</evidence>
<dbReference type="InterPro" id="IPR007311">
    <property type="entry name" value="ST7"/>
</dbReference>
<proteinExistence type="predicted"/>
<dbReference type="PANTHER" id="PTHR12745">
    <property type="entry name" value="SUPPRESSION OF TUMORIGENICITY 7"/>
    <property type="match status" value="1"/>
</dbReference>
<dbReference type="EMBL" id="LNQE01000909">
    <property type="protein sequence ID" value="KUG23384.1"/>
    <property type="molecule type" value="Genomic_DNA"/>
</dbReference>
<evidence type="ECO:0000256" key="2">
    <source>
        <dbReference type="ARBA" id="ARBA00022692"/>
    </source>
</evidence>
<keyword evidence="2" id="KW-0812">Transmembrane</keyword>
<accession>A0A0W8FR34</accession>
<keyword evidence="3" id="KW-1133">Transmembrane helix</keyword>
<keyword evidence="4" id="KW-0472">Membrane</keyword>
<evidence type="ECO:0008006" key="6">
    <source>
        <dbReference type="Google" id="ProtNLM"/>
    </source>
</evidence>
<gene>
    <name evidence="5" type="ORF">ASZ90_006826</name>
</gene>
<dbReference type="AlphaFoldDB" id="A0A0W8FR34"/>
<name>A0A0W8FR34_9ZZZZ</name>
<dbReference type="PANTHER" id="PTHR12745:SF6">
    <property type="entry name" value="PROTEIN ST7 HOMOLOG"/>
    <property type="match status" value="1"/>
</dbReference>
<organism evidence="5">
    <name type="scientific">hydrocarbon metagenome</name>
    <dbReference type="NCBI Taxonomy" id="938273"/>
    <lineage>
        <taxon>unclassified sequences</taxon>
        <taxon>metagenomes</taxon>
        <taxon>ecological metagenomes</taxon>
    </lineage>
</organism>
<dbReference type="Gene3D" id="1.25.40.10">
    <property type="entry name" value="Tetratricopeptide repeat domain"/>
    <property type="match status" value="1"/>
</dbReference>
<evidence type="ECO:0000256" key="4">
    <source>
        <dbReference type="ARBA" id="ARBA00023136"/>
    </source>
</evidence>
<comment type="subcellular location">
    <subcellularLocation>
        <location evidence="1">Membrane</location>
        <topology evidence="1">Multi-pass membrane protein</topology>
    </subcellularLocation>
</comment>
<sequence>MKNKQEKKSGNVIDFAKYKKKAVKNKKTPAKVSRAAEHAAQECIYDAWEAYNKKTRISLAKEALTIFPDCADAYNLLAEDAAKSLEESKEYYRRGMEAGRRALGEKIFKEDSGYFWGMLETRPYMRARAGMMECLWEEENHDEAIGHAWALLRLNTNDNQGIRYILITYLACLGRYDELEGFMNGPYKDDGMAEWLYTKALLLFVKKGGTSESRKALFWALKSNKHVPKYLTGKKKIPRYLPDSITVGGEDEAYCYAAGNIPAWEKVPGALAWLEKQATDCSL</sequence>
<dbReference type="InterPro" id="IPR011990">
    <property type="entry name" value="TPR-like_helical_dom_sf"/>
</dbReference>
<comment type="caution">
    <text evidence="5">The sequence shown here is derived from an EMBL/GenBank/DDBJ whole genome shotgun (WGS) entry which is preliminary data.</text>
</comment>